<sequence length="70" mass="8143">DRAMKGEKLCHLHETFQQEWRRDFPKGPSPALKGIEDILQNQFIEESEFLGLISAVRERLVIIDDTVANY</sequence>
<proteinExistence type="predicted"/>
<dbReference type="EMBL" id="HACG01050464">
    <property type="protein sequence ID" value="CEK97329.1"/>
    <property type="molecule type" value="Transcribed_RNA"/>
</dbReference>
<feature type="non-terminal residue" evidence="1">
    <location>
        <position position="1"/>
    </location>
</feature>
<gene>
    <name evidence="1" type="primary">ORF215455</name>
</gene>
<accession>A0A0B7BVT8</accession>
<reference evidence="1" key="1">
    <citation type="submission" date="2014-12" db="EMBL/GenBank/DDBJ databases">
        <title>Insight into the proteome of Arion vulgaris.</title>
        <authorList>
            <person name="Aradska J."/>
            <person name="Bulat T."/>
            <person name="Smidak R."/>
            <person name="Sarate P."/>
            <person name="Gangsoo J."/>
            <person name="Sialana F."/>
            <person name="Bilban M."/>
            <person name="Lubec G."/>
        </authorList>
    </citation>
    <scope>NUCLEOTIDE SEQUENCE</scope>
    <source>
        <tissue evidence="1">Skin</tissue>
    </source>
</reference>
<evidence type="ECO:0000313" key="1">
    <source>
        <dbReference type="EMBL" id="CEK97329.1"/>
    </source>
</evidence>
<feature type="non-terminal residue" evidence="1">
    <location>
        <position position="70"/>
    </location>
</feature>
<protein>
    <submittedName>
        <fullName evidence="1">Uncharacterized protein</fullName>
    </submittedName>
</protein>
<dbReference type="AlphaFoldDB" id="A0A0B7BVT8"/>
<organism evidence="1">
    <name type="scientific">Arion vulgaris</name>
    <dbReference type="NCBI Taxonomy" id="1028688"/>
    <lineage>
        <taxon>Eukaryota</taxon>
        <taxon>Metazoa</taxon>
        <taxon>Spiralia</taxon>
        <taxon>Lophotrochozoa</taxon>
        <taxon>Mollusca</taxon>
        <taxon>Gastropoda</taxon>
        <taxon>Heterobranchia</taxon>
        <taxon>Euthyneura</taxon>
        <taxon>Panpulmonata</taxon>
        <taxon>Eupulmonata</taxon>
        <taxon>Stylommatophora</taxon>
        <taxon>Helicina</taxon>
        <taxon>Arionoidea</taxon>
        <taxon>Arionidae</taxon>
        <taxon>Arion</taxon>
    </lineage>
</organism>
<name>A0A0B7BVT8_9EUPU</name>